<feature type="compositionally biased region" description="Pro residues" evidence="1">
    <location>
        <begin position="1"/>
        <end position="10"/>
    </location>
</feature>
<evidence type="ECO:0000313" key="3">
    <source>
        <dbReference type="Proteomes" id="UP000676565"/>
    </source>
</evidence>
<reference evidence="2 3" key="1">
    <citation type="submission" date="2021-04" db="EMBL/GenBank/DDBJ databases">
        <authorList>
            <person name="Ivanova A."/>
        </authorList>
    </citation>
    <scope>NUCLEOTIDE SEQUENCE [LARGE SCALE GENOMIC DNA]</scope>
    <source>
        <strain evidence="2 3">G18</strain>
    </source>
</reference>
<evidence type="ECO:0000256" key="1">
    <source>
        <dbReference type="SAM" id="MobiDB-lite"/>
    </source>
</evidence>
<protein>
    <submittedName>
        <fullName evidence="2">Uncharacterized protein</fullName>
    </submittedName>
</protein>
<feature type="region of interest" description="Disordered" evidence="1">
    <location>
        <begin position="1"/>
        <end position="23"/>
    </location>
</feature>
<proteinExistence type="predicted"/>
<sequence>MPKTPKPQMPPEDEPVQTETTTAVRKREEVIRAGVLKALGRPAELLRVLVLPLWGDHYRVNVVTGEDATKVAIPNSYFVTADEGGSILRSEPPIQKLY</sequence>
<organism evidence="2 3">
    <name type="scientific">Gemmata palustris</name>
    <dbReference type="NCBI Taxonomy" id="2822762"/>
    <lineage>
        <taxon>Bacteria</taxon>
        <taxon>Pseudomonadati</taxon>
        <taxon>Planctomycetota</taxon>
        <taxon>Planctomycetia</taxon>
        <taxon>Gemmatales</taxon>
        <taxon>Gemmataceae</taxon>
        <taxon>Gemmata</taxon>
    </lineage>
</organism>
<dbReference type="EMBL" id="JAGKQQ010000001">
    <property type="protein sequence ID" value="MBP3957925.1"/>
    <property type="molecule type" value="Genomic_DNA"/>
</dbReference>
<name>A0ABS5BW19_9BACT</name>
<dbReference type="Proteomes" id="UP000676565">
    <property type="component" value="Unassembled WGS sequence"/>
</dbReference>
<dbReference type="RefSeq" id="WP_210657442.1">
    <property type="nucleotide sequence ID" value="NZ_JAGKQQ010000001.1"/>
</dbReference>
<gene>
    <name evidence="2" type="ORF">J8F10_21945</name>
</gene>
<accession>A0ABS5BW19</accession>
<keyword evidence="3" id="KW-1185">Reference proteome</keyword>
<comment type="caution">
    <text evidence="2">The sequence shown here is derived from an EMBL/GenBank/DDBJ whole genome shotgun (WGS) entry which is preliminary data.</text>
</comment>
<evidence type="ECO:0000313" key="2">
    <source>
        <dbReference type="EMBL" id="MBP3957925.1"/>
    </source>
</evidence>